<evidence type="ECO:0000256" key="2">
    <source>
        <dbReference type="ARBA" id="ARBA00022771"/>
    </source>
</evidence>
<keyword evidence="4 5" id="KW-0694">RNA-binding</keyword>
<feature type="zinc finger region" description="C3H1-type" evidence="6">
    <location>
        <begin position="217"/>
        <end position="244"/>
    </location>
</feature>
<dbReference type="SMART" id="SM00360">
    <property type="entry name" value="RRM"/>
    <property type="match status" value="1"/>
</dbReference>
<name>A0A9W6YKR2_9STRA</name>
<reference evidence="10" key="1">
    <citation type="submission" date="2023-04" db="EMBL/GenBank/DDBJ databases">
        <title>Phytophthora fragariaefolia NBRC 109709.</title>
        <authorList>
            <person name="Ichikawa N."/>
            <person name="Sato H."/>
            <person name="Tonouchi N."/>
        </authorList>
    </citation>
    <scope>NUCLEOTIDE SEQUENCE</scope>
    <source>
        <strain evidence="10">NBRC 109709</strain>
    </source>
</reference>
<dbReference type="AlphaFoldDB" id="A0A9W6YKR2"/>
<feature type="domain" description="C3H1-type" evidence="9">
    <location>
        <begin position="163"/>
        <end position="191"/>
    </location>
</feature>
<evidence type="ECO:0000313" key="11">
    <source>
        <dbReference type="Proteomes" id="UP001165121"/>
    </source>
</evidence>
<dbReference type="InterPro" id="IPR036855">
    <property type="entry name" value="Znf_CCCH_sf"/>
</dbReference>
<accession>A0A9W6YKR2</accession>
<feature type="compositionally biased region" description="Basic and acidic residues" evidence="7">
    <location>
        <begin position="410"/>
        <end position="427"/>
    </location>
</feature>
<dbReference type="Gene3D" id="3.30.1370.210">
    <property type="match status" value="1"/>
</dbReference>
<keyword evidence="11" id="KW-1185">Reference proteome</keyword>
<feature type="region of interest" description="Disordered" evidence="7">
    <location>
        <begin position="190"/>
        <end position="214"/>
    </location>
</feature>
<feature type="compositionally biased region" description="Acidic residues" evidence="7">
    <location>
        <begin position="285"/>
        <end position="294"/>
    </location>
</feature>
<dbReference type="Proteomes" id="UP001165121">
    <property type="component" value="Unassembled WGS sequence"/>
</dbReference>
<feature type="domain" description="RRM" evidence="8">
    <location>
        <begin position="43"/>
        <end position="121"/>
    </location>
</feature>
<dbReference type="Pfam" id="PF00642">
    <property type="entry name" value="zf-CCCH"/>
    <property type="match status" value="1"/>
</dbReference>
<dbReference type="OrthoDB" id="411372at2759"/>
<evidence type="ECO:0000256" key="3">
    <source>
        <dbReference type="ARBA" id="ARBA00022833"/>
    </source>
</evidence>
<keyword evidence="1 6" id="KW-0479">Metal-binding</keyword>
<dbReference type="SUPFAM" id="SSF90229">
    <property type="entry name" value="CCCH zinc finger"/>
    <property type="match status" value="1"/>
</dbReference>
<protein>
    <submittedName>
        <fullName evidence="10">Unnamed protein product</fullName>
    </submittedName>
</protein>
<comment type="caution">
    <text evidence="10">The sequence shown here is derived from an EMBL/GenBank/DDBJ whole genome shotgun (WGS) entry which is preliminary data.</text>
</comment>
<evidence type="ECO:0000256" key="7">
    <source>
        <dbReference type="SAM" id="MobiDB-lite"/>
    </source>
</evidence>
<dbReference type="Pfam" id="PF00076">
    <property type="entry name" value="RRM_1"/>
    <property type="match status" value="1"/>
</dbReference>
<evidence type="ECO:0000313" key="10">
    <source>
        <dbReference type="EMBL" id="GMF89114.1"/>
    </source>
</evidence>
<dbReference type="SMART" id="SM00356">
    <property type="entry name" value="ZnF_C3H1"/>
    <property type="match status" value="3"/>
</dbReference>
<feature type="compositionally biased region" description="Basic and acidic residues" evidence="7">
    <location>
        <begin position="201"/>
        <end position="214"/>
    </location>
</feature>
<evidence type="ECO:0000259" key="8">
    <source>
        <dbReference type="PROSITE" id="PS50102"/>
    </source>
</evidence>
<dbReference type="EMBL" id="BSXT01013669">
    <property type="protein sequence ID" value="GMF89114.1"/>
    <property type="molecule type" value="Genomic_DNA"/>
</dbReference>
<dbReference type="InterPro" id="IPR035979">
    <property type="entry name" value="RBD_domain_sf"/>
</dbReference>
<proteinExistence type="predicted"/>
<feature type="compositionally biased region" description="Basic and acidic residues" evidence="7">
    <location>
        <begin position="260"/>
        <end position="277"/>
    </location>
</feature>
<evidence type="ECO:0000259" key="9">
    <source>
        <dbReference type="PROSITE" id="PS50103"/>
    </source>
</evidence>
<dbReference type="SUPFAM" id="SSF54928">
    <property type="entry name" value="RNA-binding domain, RBD"/>
    <property type="match status" value="1"/>
</dbReference>
<dbReference type="InterPro" id="IPR052462">
    <property type="entry name" value="SLIRP/GR-RBP-like"/>
</dbReference>
<keyword evidence="2 6" id="KW-0863">Zinc-finger</keyword>
<feature type="zinc finger region" description="C3H1-type" evidence="6">
    <location>
        <begin position="134"/>
        <end position="161"/>
    </location>
</feature>
<gene>
    <name evidence="10" type="ORF">Pfra01_002896300</name>
</gene>
<feature type="domain" description="C3H1-type" evidence="9">
    <location>
        <begin position="134"/>
        <end position="161"/>
    </location>
</feature>
<feature type="domain" description="C3H1-type" evidence="9">
    <location>
        <begin position="217"/>
        <end position="244"/>
    </location>
</feature>
<dbReference type="PANTHER" id="PTHR48027">
    <property type="entry name" value="HETEROGENEOUS NUCLEAR RIBONUCLEOPROTEIN 87F-RELATED"/>
    <property type="match status" value="1"/>
</dbReference>
<organism evidence="10 11">
    <name type="scientific">Phytophthora fragariaefolia</name>
    <dbReference type="NCBI Taxonomy" id="1490495"/>
    <lineage>
        <taxon>Eukaryota</taxon>
        <taxon>Sar</taxon>
        <taxon>Stramenopiles</taxon>
        <taxon>Oomycota</taxon>
        <taxon>Peronosporomycetes</taxon>
        <taxon>Peronosporales</taxon>
        <taxon>Peronosporaceae</taxon>
        <taxon>Phytophthora</taxon>
    </lineage>
</organism>
<keyword evidence="3 6" id="KW-0862">Zinc</keyword>
<feature type="compositionally biased region" description="Basic and acidic residues" evidence="7">
    <location>
        <begin position="359"/>
        <end position="388"/>
    </location>
</feature>
<feature type="region of interest" description="Disordered" evidence="7">
    <location>
        <begin position="249"/>
        <end position="438"/>
    </location>
</feature>
<dbReference type="PROSITE" id="PS50103">
    <property type="entry name" value="ZF_C3H1"/>
    <property type="match status" value="3"/>
</dbReference>
<dbReference type="InterPro" id="IPR000571">
    <property type="entry name" value="Znf_CCCH"/>
</dbReference>
<feature type="zinc finger region" description="C3H1-type" evidence="6">
    <location>
        <begin position="163"/>
        <end position="191"/>
    </location>
</feature>
<dbReference type="GO" id="GO:0003723">
    <property type="term" value="F:RNA binding"/>
    <property type="evidence" value="ECO:0007669"/>
    <property type="project" value="UniProtKB-UniRule"/>
</dbReference>
<dbReference type="InterPro" id="IPR012677">
    <property type="entry name" value="Nucleotide-bd_a/b_plait_sf"/>
</dbReference>
<dbReference type="PROSITE" id="PS50102">
    <property type="entry name" value="RRM"/>
    <property type="match status" value="1"/>
</dbReference>
<evidence type="ECO:0000256" key="6">
    <source>
        <dbReference type="PROSITE-ProRule" id="PRU00723"/>
    </source>
</evidence>
<feature type="compositionally biased region" description="Low complexity" evidence="7">
    <location>
        <begin position="324"/>
        <end position="335"/>
    </location>
</feature>
<evidence type="ECO:0000256" key="4">
    <source>
        <dbReference type="ARBA" id="ARBA00022884"/>
    </source>
</evidence>
<dbReference type="InterPro" id="IPR000504">
    <property type="entry name" value="RRM_dom"/>
</dbReference>
<dbReference type="GO" id="GO:0008270">
    <property type="term" value="F:zinc ion binding"/>
    <property type="evidence" value="ECO:0007669"/>
    <property type="project" value="UniProtKB-KW"/>
</dbReference>
<dbReference type="Gene3D" id="4.10.1000.10">
    <property type="entry name" value="Zinc finger, CCCH-type"/>
    <property type="match status" value="1"/>
</dbReference>
<sequence length="452" mass="50224">MASASADQQIVSIQYWAVSGHCVNSVCVPFTSVELEMRSNDSQKIIVVGIPKTMDDAQLSELFGDFGAVAEAKVVLDAASGESRGFGFVTFTAGSAMRAAIKAMNKKVVQGRTLNVRQLVPKDQFQAQKKEEPDAAQRPCWLLRKGKCTKGANCPFSHDVAAGESFGSCFEFVQTGSCKRGDKCKFVHPKKDDEETEDEGNEKTEKKEKKVQESDTKPEKRVCYSFQNGRCHRGKKCLYAHELLANASADSAPKGKKKADKVDKQPFEVVTEHSEAGKKRRRPEQDDDQTESEEEVTHAKEKKAKKAPAAAGLAAHVNNFMNNQKPVVKQQIPKKPQQKQHNGGLKKFEWKAKTLTGQKQEREKDQEQEREGEKQPHPIKKMKTEKIDMGAAFDGVSDDEASRSRGGKKGKVDKEKMRANREKLKMERRAKRSAKKTALSKLLAKGEVELGA</sequence>
<dbReference type="Gene3D" id="3.30.70.330">
    <property type="match status" value="1"/>
</dbReference>
<evidence type="ECO:0000256" key="1">
    <source>
        <dbReference type="ARBA" id="ARBA00022723"/>
    </source>
</evidence>
<evidence type="ECO:0000256" key="5">
    <source>
        <dbReference type="PROSITE-ProRule" id="PRU00176"/>
    </source>
</evidence>